<dbReference type="GO" id="GO:0008374">
    <property type="term" value="F:O-acyltransferase activity"/>
    <property type="evidence" value="ECO:0007669"/>
    <property type="project" value="TreeGrafter"/>
</dbReference>
<dbReference type="RefSeq" id="WP_349350967.1">
    <property type="nucleotide sequence ID" value="NZ_CP157804.1"/>
</dbReference>
<keyword evidence="2 5" id="KW-0808">Transferase</keyword>
<name>A0AAU7MTQ0_9FLAO</name>
<dbReference type="PANTHER" id="PTHR23416:SF23">
    <property type="entry name" value="ACETYLTRANSFERASE C18B11.09C-RELATED"/>
    <property type="match status" value="1"/>
</dbReference>
<evidence type="ECO:0000313" key="5">
    <source>
        <dbReference type="EMBL" id="XBQ21744.1"/>
    </source>
</evidence>
<dbReference type="Gene3D" id="2.160.10.10">
    <property type="entry name" value="Hexapeptide repeat proteins"/>
    <property type="match status" value="1"/>
</dbReference>
<dbReference type="SUPFAM" id="SSF51161">
    <property type="entry name" value="Trimeric LpxA-like enzymes"/>
    <property type="match status" value="1"/>
</dbReference>
<evidence type="ECO:0000256" key="2">
    <source>
        <dbReference type="ARBA" id="ARBA00022679"/>
    </source>
</evidence>
<dbReference type="EMBL" id="CP157804">
    <property type="protein sequence ID" value="XBQ21744.1"/>
    <property type="molecule type" value="Genomic_DNA"/>
</dbReference>
<dbReference type="InterPro" id="IPR001451">
    <property type="entry name" value="Hexapep"/>
</dbReference>
<protein>
    <submittedName>
        <fullName evidence="5">Sugar O-acetyltransferase</fullName>
        <ecNumber evidence="5">2.3.1.-</ecNumber>
    </submittedName>
</protein>
<dbReference type="PANTHER" id="PTHR23416">
    <property type="entry name" value="SIALIC ACID SYNTHASE-RELATED"/>
    <property type="match status" value="1"/>
</dbReference>
<evidence type="ECO:0000256" key="3">
    <source>
        <dbReference type="ARBA" id="ARBA00022737"/>
    </source>
</evidence>
<dbReference type="KEGG" id="fld:ABNE31_09030"/>
<proteinExistence type="inferred from homology"/>
<dbReference type="AlphaFoldDB" id="A0AAU7MTQ0"/>
<dbReference type="InterPro" id="IPR051159">
    <property type="entry name" value="Hexapeptide_acetyltransf"/>
</dbReference>
<sequence>MNIFERLTSGEEIPMNHPDYGEIGVEVNKTIALSTKLNSSKNVHEIRQTLSEIIGSPIDESTTVFTPFYTNYGKNISLGKNVFINHACSFLDLGGIIIEDNVMIGPRVSITSENHPTAIETRKTMLPSKVHIQKNVWIGASATILPGVTIGENSVVAAGALVNKDVPSNTVVAGVPAKILRKLKNGV</sequence>
<dbReference type="InterPro" id="IPR011004">
    <property type="entry name" value="Trimer_LpxA-like_sf"/>
</dbReference>
<dbReference type="EC" id="2.3.1.-" evidence="5"/>
<comment type="similarity">
    <text evidence="1">Belongs to the transferase hexapeptide repeat family.</text>
</comment>
<dbReference type="InterPro" id="IPR018357">
    <property type="entry name" value="Hexapep_transf_CS"/>
</dbReference>
<keyword evidence="4 5" id="KW-0012">Acyltransferase</keyword>
<evidence type="ECO:0000256" key="4">
    <source>
        <dbReference type="ARBA" id="ARBA00023315"/>
    </source>
</evidence>
<dbReference type="Pfam" id="PF00132">
    <property type="entry name" value="Hexapep"/>
    <property type="match status" value="1"/>
</dbReference>
<accession>A0AAU7MTQ0</accession>
<reference evidence="5" key="1">
    <citation type="submission" date="2024-05" db="EMBL/GenBank/DDBJ databases">
        <title>Draft Genome Sequences of Flagellimonas sp. MMG031 and Marinobacter sp. MMG032 Isolated from the dinoflagellate Symbiodinium pilosum.</title>
        <authorList>
            <person name="Shikuma N.J."/>
            <person name="Farrell M.V."/>
        </authorList>
    </citation>
    <scope>NUCLEOTIDE SEQUENCE</scope>
    <source>
        <strain evidence="5">MMG031</strain>
    </source>
</reference>
<keyword evidence="3" id="KW-0677">Repeat</keyword>
<organism evidence="5">
    <name type="scientific">Flagellimonas sp. MMG031</name>
    <dbReference type="NCBI Taxonomy" id="3158549"/>
    <lineage>
        <taxon>Bacteria</taxon>
        <taxon>Pseudomonadati</taxon>
        <taxon>Bacteroidota</taxon>
        <taxon>Flavobacteriia</taxon>
        <taxon>Flavobacteriales</taxon>
        <taxon>Flavobacteriaceae</taxon>
        <taxon>Flagellimonas</taxon>
    </lineage>
</organism>
<dbReference type="CDD" id="cd03357">
    <property type="entry name" value="LbH_MAT_GAT"/>
    <property type="match status" value="1"/>
</dbReference>
<evidence type="ECO:0000256" key="1">
    <source>
        <dbReference type="ARBA" id="ARBA00007274"/>
    </source>
</evidence>
<dbReference type="PROSITE" id="PS00101">
    <property type="entry name" value="HEXAPEP_TRANSFERASES"/>
    <property type="match status" value="1"/>
</dbReference>
<gene>
    <name evidence="5" type="ORF">ABNE31_09030</name>
</gene>